<protein>
    <recommendedName>
        <fullName evidence="4">Glyceraldehyde 3-phosphate dehydrogenase NAD(P) binding domain-containing protein</fullName>
    </recommendedName>
</protein>
<proteinExistence type="inferred from homology"/>
<dbReference type="PANTHER" id="PTHR43454:SF1">
    <property type="entry name" value="GLYCERALDEHYDE 3-PHOSPHATE DEHYDROGENASE NAD(P) BINDING DOMAIN-CONTAINING PROTEIN"/>
    <property type="match status" value="1"/>
</dbReference>
<dbReference type="CDD" id="cd05214">
    <property type="entry name" value="GAPDH_I_N"/>
    <property type="match status" value="1"/>
</dbReference>
<comment type="caution">
    <text evidence="5">The sequence shown here is derived from an EMBL/GenBank/DDBJ whole genome shotgun (WGS) entry which is preliminary data.</text>
</comment>
<dbReference type="Pfam" id="PF02800">
    <property type="entry name" value="Gp_dh_C"/>
    <property type="match status" value="1"/>
</dbReference>
<evidence type="ECO:0000256" key="3">
    <source>
        <dbReference type="RuleBase" id="RU000397"/>
    </source>
</evidence>
<dbReference type="Pfam" id="PF00044">
    <property type="entry name" value="Gp_dh_N"/>
    <property type="match status" value="1"/>
</dbReference>
<dbReference type="AlphaFoldDB" id="A0A024FWW4"/>
<dbReference type="InterPro" id="IPR020829">
    <property type="entry name" value="GlycerAld_3-P_DH_cat"/>
</dbReference>
<dbReference type="Gene3D" id="3.40.50.720">
    <property type="entry name" value="NAD(P)-binding Rossmann-like Domain"/>
    <property type="match status" value="1"/>
</dbReference>
<dbReference type="PRINTS" id="PR00078">
    <property type="entry name" value="G3PDHDRGNASE"/>
</dbReference>
<dbReference type="GO" id="GO:0051287">
    <property type="term" value="F:NAD binding"/>
    <property type="evidence" value="ECO:0007669"/>
    <property type="project" value="InterPro"/>
</dbReference>
<evidence type="ECO:0000313" key="6">
    <source>
        <dbReference type="Proteomes" id="UP000053237"/>
    </source>
</evidence>
<dbReference type="SUPFAM" id="SSF51735">
    <property type="entry name" value="NAD(P)-binding Rossmann-fold domains"/>
    <property type="match status" value="1"/>
</dbReference>
<organism evidence="5 6">
    <name type="scientific">Albugo candida</name>
    <dbReference type="NCBI Taxonomy" id="65357"/>
    <lineage>
        <taxon>Eukaryota</taxon>
        <taxon>Sar</taxon>
        <taxon>Stramenopiles</taxon>
        <taxon>Oomycota</taxon>
        <taxon>Peronosporomycetes</taxon>
        <taxon>Albuginales</taxon>
        <taxon>Albuginaceae</taxon>
        <taxon>Albugo</taxon>
    </lineage>
</organism>
<dbReference type="InterPro" id="IPR020828">
    <property type="entry name" value="GlycerAld_3-P_DH_NAD(P)-bd"/>
</dbReference>
<comment type="similarity">
    <text evidence="1 3">Belongs to the glyceraldehyde-3-phosphate dehydrogenase family.</text>
</comment>
<dbReference type="EMBL" id="CAIX01000571">
    <property type="protein sequence ID" value="CCI11154.1"/>
    <property type="molecule type" value="Genomic_DNA"/>
</dbReference>
<sequence length="524" mass="58017">MESNASREYERWKQEEDAADQMIPLIGHLYRRQNVISTFFGKGLVHKNGLEIIQLHDFVCEHVRKTISPSDTLILLQAIVQHAGYAYSMRIDLGRTFILVEPFVVDYKRNMQMDDAKSHIMKSLAAFLDSKLEAIADSLHLPRSVDGTGLMQKPSDVILYGFGRIGRLLARLLIEKSGPGVKLMLRAIVVRRGTREDVAKRANLLKLDSVHGPFLGTIKLDEEANAFIANGNLIHIIYSDAPDKCDYKKYGIDDAVVIDNTGKWRDKEGLQQHLNAPGVSKVILTAPGKGEIPTLVAGVNEEQIVDEVAIYSAASCTTNAIAPTLLALEQKYGIIRGHIETVHSFTNDQNLIDNYHTKERRGRSAVLNMVITETGAAEAVVKCLPSLKGKLTANAIRVPTPNVSLAILNIELSHESAQNLTVEEINAYMCSTSINSPLQNQIDFVNSAEVASSDFVGYRAAGIIDGKASIVQGNKVILYVWYDNEFGYSCQVIRVLQKLKGIVHLRFPDENQASEIDRLLGLSR</sequence>
<dbReference type="SMART" id="SM00846">
    <property type="entry name" value="Gp_dh_N"/>
    <property type="match status" value="1"/>
</dbReference>
<feature type="domain" description="Glyceraldehyde 3-phosphate dehydrogenase NAD(P) binding" evidence="4">
    <location>
        <begin position="155"/>
        <end position="316"/>
    </location>
</feature>
<dbReference type="GO" id="GO:0016620">
    <property type="term" value="F:oxidoreductase activity, acting on the aldehyde or oxo group of donors, NAD or NADP as acceptor"/>
    <property type="evidence" value="ECO:0007669"/>
    <property type="project" value="InterPro"/>
</dbReference>
<dbReference type="InParanoid" id="A0A024FWW4"/>
<dbReference type="PANTHER" id="PTHR43454">
    <property type="entry name" value="GLYCERALDEHYDE-3-PHOSPHATE DEHYDROGENASE"/>
    <property type="match status" value="1"/>
</dbReference>
<dbReference type="OrthoDB" id="185253at2759"/>
<reference evidence="5 6" key="1">
    <citation type="submission" date="2012-05" db="EMBL/GenBank/DDBJ databases">
        <title>Recombination and specialization in a pathogen metapopulation.</title>
        <authorList>
            <person name="Gardiner A."/>
            <person name="Kemen E."/>
            <person name="Schultz-Larsen T."/>
            <person name="MacLean D."/>
            <person name="Van Oosterhout C."/>
            <person name="Jones J.D.G."/>
        </authorList>
    </citation>
    <scope>NUCLEOTIDE SEQUENCE [LARGE SCALE GENOMIC DNA]</scope>
    <source>
        <strain evidence="5 6">Ac Nc2</strain>
    </source>
</reference>
<evidence type="ECO:0000313" key="5">
    <source>
        <dbReference type="EMBL" id="CCI11154.1"/>
    </source>
</evidence>
<evidence type="ECO:0000256" key="1">
    <source>
        <dbReference type="ARBA" id="ARBA00007406"/>
    </source>
</evidence>
<dbReference type="PROSITE" id="PS00071">
    <property type="entry name" value="GAPDH"/>
    <property type="match status" value="1"/>
</dbReference>
<keyword evidence="6" id="KW-1185">Reference proteome</keyword>
<dbReference type="SUPFAM" id="SSF55347">
    <property type="entry name" value="Glyceraldehyde-3-phosphate dehydrogenase-like, C-terminal domain"/>
    <property type="match status" value="1"/>
</dbReference>
<accession>A0A024FWW4</accession>
<dbReference type="NCBIfam" id="NF006139">
    <property type="entry name" value="PRK08289.1"/>
    <property type="match status" value="1"/>
</dbReference>
<dbReference type="InterPro" id="IPR020830">
    <property type="entry name" value="GlycerAld_3-P_DH_AS"/>
</dbReference>
<name>A0A024FWW4_9STRA</name>
<dbReference type="InterPro" id="IPR020831">
    <property type="entry name" value="GlycerAld/Erythrose_P_DH"/>
</dbReference>
<evidence type="ECO:0000256" key="2">
    <source>
        <dbReference type="ARBA" id="ARBA00023002"/>
    </source>
</evidence>
<keyword evidence="2" id="KW-0560">Oxidoreductase</keyword>
<evidence type="ECO:0000259" key="4">
    <source>
        <dbReference type="SMART" id="SM00846"/>
    </source>
</evidence>
<dbReference type="InterPro" id="IPR036291">
    <property type="entry name" value="NAD(P)-bd_dom_sf"/>
</dbReference>
<gene>
    <name evidence="5" type="ORF">BN9_124620</name>
</gene>
<dbReference type="Gene3D" id="3.30.360.10">
    <property type="entry name" value="Dihydrodipicolinate Reductase, domain 2"/>
    <property type="match status" value="1"/>
</dbReference>
<dbReference type="STRING" id="65357.A0A024FWW4"/>
<dbReference type="Proteomes" id="UP000053237">
    <property type="component" value="Unassembled WGS sequence"/>
</dbReference>